<dbReference type="EMBL" id="BGPR01003833">
    <property type="protein sequence ID" value="GBM92942.1"/>
    <property type="molecule type" value="Genomic_DNA"/>
</dbReference>
<proteinExistence type="predicted"/>
<protein>
    <submittedName>
        <fullName evidence="1">Uncharacterized protein</fullName>
    </submittedName>
</protein>
<sequence>MVSDVARKRVAGGGLAEERDYALHPKRKRKPLDLIQSFLVEKQENSQWEKKHPLRPENRVACFDLQEREIGDAAAARKLLQVMTEAASNGI</sequence>
<dbReference type="Proteomes" id="UP000499080">
    <property type="component" value="Unassembled WGS sequence"/>
</dbReference>
<gene>
    <name evidence="1" type="ORF">AVEN_31778_1</name>
</gene>
<evidence type="ECO:0000313" key="2">
    <source>
        <dbReference type="Proteomes" id="UP000499080"/>
    </source>
</evidence>
<organism evidence="1 2">
    <name type="scientific">Araneus ventricosus</name>
    <name type="common">Orbweaver spider</name>
    <name type="synonym">Epeira ventricosa</name>
    <dbReference type="NCBI Taxonomy" id="182803"/>
    <lineage>
        <taxon>Eukaryota</taxon>
        <taxon>Metazoa</taxon>
        <taxon>Ecdysozoa</taxon>
        <taxon>Arthropoda</taxon>
        <taxon>Chelicerata</taxon>
        <taxon>Arachnida</taxon>
        <taxon>Araneae</taxon>
        <taxon>Araneomorphae</taxon>
        <taxon>Entelegynae</taxon>
        <taxon>Araneoidea</taxon>
        <taxon>Araneidae</taxon>
        <taxon>Araneus</taxon>
    </lineage>
</organism>
<name>A0A4Y2JUA1_ARAVE</name>
<evidence type="ECO:0000313" key="1">
    <source>
        <dbReference type="EMBL" id="GBM92942.1"/>
    </source>
</evidence>
<comment type="caution">
    <text evidence="1">The sequence shown here is derived from an EMBL/GenBank/DDBJ whole genome shotgun (WGS) entry which is preliminary data.</text>
</comment>
<dbReference type="AlphaFoldDB" id="A0A4Y2JUA1"/>
<dbReference type="OrthoDB" id="10406331at2759"/>
<reference evidence="1 2" key="1">
    <citation type="journal article" date="2019" name="Sci. Rep.">
        <title>Orb-weaving spider Araneus ventricosus genome elucidates the spidroin gene catalogue.</title>
        <authorList>
            <person name="Kono N."/>
            <person name="Nakamura H."/>
            <person name="Ohtoshi R."/>
            <person name="Moran D.A.P."/>
            <person name="Shinohara A."/>
            <person name="Yoshida Y."/>
            <person name="Fujiwara M."/>
            <person name="Mori M."/>
            <person name="Tomita M."/>
            <person name="Arakawa K."/>
        </authorList>
    </citation>
    <scope>NUCLEOTIDE SEQUENCE [LARGE SCALE GENOMIC DNA]</scope>
</reference>
<keyword evidence="2" id="KW-1185">Reference proteome</keyword>
<accession>A0A4Y2JUA1</accession>